<gene>
    <name evidence="1" type="ORF">Plec18167_006218</name>
</gene>
<comment type="caution">
    <text evidence="1">The sequence shown here is derived from an EMBL/GenBank/DDBJ whole genome shotgun (WGS) entry which is preliminary data.</text>
</comment>
<organism evidence="1 2">
    <name type="scientific">Paecilomyces lecythidis</name>
    <dbReference type="NCBI Taxonomy" id="3004212"/>
    <lineage>
        <taxon>Eukaryota</taxon>
        <taxon>Fungi</taxon>
        <taxon>Dikarya</taxon>
        <taxon>Ascomycota</taxon>
        <taxon>Pezizomycotina</taxon>
        <taxon>Eurotiomycetes</taxon>
        <taxon>Eurotiomycetidae</taxon>
        <taxon>Eurotiales</taxon>
        <taxon>Thermoascaceae</taxon>
        <taxon>Paecilomyces</taxon>
    </lineage>
</organism>
<evidence type="ECO:0000313" key="1">
    <source>
        <dbReference type="EMBL" id="KAL1873701.1"/>
    </source>
</evidence>
<name>A0ABR3XD78_9EURO</name>
<dbReference type="EMBL" id="JAVDPF010000021">
    <property type="protein sequence ID" value="KAL1873701.1"/>
    <property type="molecule type" value="Genomic_DNA"/>
</dbReference>
<accession>A0ABR3XD78</accession>
<keyword evidence="2" id="KW-1185">Reference proteome</keyword>
<evidence type="ECO:0000313" key="2">
    <source>
        <dbReference type="Proteomes" id="UP001583193"/>
    </source>
</evidence>
<protein>
    <submittedName>
        <fullName evidence="1">Uncharacterized protein</fullName>
    </submittedName>
</protein>
<reference evidence="1 2" key="1">
    <citation type="journal article" date="2024" name="IMA Fungus">
        <title>IMA Genome - F19 : A genome assembly and annotation guide to empower mycologists, including annotated draft genome sequences of Ceratocystis pirilliformis, Diaporthe australafricana, Fusarium ophioides, Paecilomyces lecythidis, and Sporothrix stenoceras.</title>
        <authorList>
            <person name="Aylward J."/>
            <person name="Wilson A.M."/>
            <person name="Visagie C.M."/>
            <person name="Spraker J."/>
            <person name="Barnes I."/>
            <person name="Buitendag C."/>
            <person name="Ceriani C."/>
            <person name="Del Mar Angel L."/>
            <person name="du Plessis D."/>
            <person name="Fuchs T."/>
            <person name="Gasser K."/>
            <person name="Kramer D."/>
            <person name="Li W."/>
            <person name="Munsamy K."/>
            <person name="Piso A."/>
            <person name="Price J.L."/>
            <person name="Sonnekus B."/>
            <person name="Thomas C."/>
            <person name="van der Nest A."/>
            <person name="van Dijk A."/>
            <person name="van Heerden A."/>
            <person name="van Vuuren N."/>
            <person name="Yilmaz N."/>
            <person name="Duong T.A."/>
            <person name="van der Merwe N.A."/>
            <person name="Wingfield M.J."/>
            <person name="Wingfield B.D."/>
        </authorList>
    </citation>
    <scope>NUCLEOTIDE SEQUENCE [LARGE SCALE GENOMIC DNA]</scope>
    <source>
        <strain evidence="1 2">CMW 18167</strain>
    </source>
</reference>
<proteinExistence type="predicted"/>
<dbReference type="Proteomes" id="UP001583193">
    <property type="component" value="Unassembled WGS sequence"/>
</dbReference>
<sequence length="286" mass="32347">MPQYSASSELALIDAYPPAEFRGTKALKEAITAKKRHLEEGSQYQYLSFRPVTLDDFARIKGRHRVEIAGRGTAFFYLGDIETLVLKLPTRVHEKAHATLGQRIQAQVFQMGSIGFDEFMAINATAIKGRDDSEKEADSAWQNERLRTRKEDWPNVVIEAGLGESLPRLQKEAKWWIEHSAGDVLVVLLVWVQQMSRTVKIEKWIPNAVRSLRRSSRLNLPPVSPMKAADIVIDQSSAAGSVCHGAPLRLEFDRIFGRPAQNALEHDVVFTQDDLEDWARLLWIAC</sequence>